<dbReference type="SUPFAM" id="SSF55129">
    <property type="entry name" value="Ribosomal protein L30p/L7e"/>
    <property type="match status" value="1"/>
</dbReference>
<feature type="region of interest" description="Disordered" evidence="1">
    <location>
        <begin position="79"/>
        <end position="111"/>
    </location>
</feature>
<dbReference type="AlphaFoldDB" id="A0A5A7VA58"/>
<dbReference type="GO" id="GO:0003723">
    <property type="term" value="F:RNA binding"/>
    <property type="evidence" value="ECO:0007669"/>
    <property type="project" value="TreeGrafter"/>
</dbReference>
<dbReference type="GO" id="GO:0003735">
    <property type="term" value="F:structural constituent of ribosome"/>
    <property type="evidence" value="ECO:0007669"/>
    <property type="project" value="TreeGrafter"/>
</dbReference>
<dbReference type="EMBL" id="SSTE01004351">
    <property type="protein sequence ID" value="KAA0062531.1"/>
    <property type="molecule type" value="Genomic_DNA"/>
</dbReference>
<comment type="caution">
    <text evidence="2">The sequence shown here is derived from an EMBL/GenBank/DDBJ whole genome shotgun (WGS) entry which is preliminary data.</text>
</comment>
<feature type="compositionally biased region" description="Basic and acidic residues" evidence="1">
    <location>
        <begin position="89"/>
        <end position="101"/>
    </location>
</feature>
<dbReference type="InterPro" id="IPR039699">
    <property type="entry name" value="Ribosomal_uL30"/>
</dbReference>
<evidence type="ECO:0000313" key="3">
    <source>
        <dbReference type="Proteomes" id="UP000321393"/>
    </source>
</evidence>
<name>A0A5A7VA58_CUCMM</name>
<dbReference type="Proteomes" id="UP000321393">
    <property type="component" value="Unassembled WGS sequence"/>
</dbReference>
<evidence type="ECO:0000313" key="2">
    <source>
        <dbReference type="EMBL" id="KAA0062531.1"/>
    </source>
</evidence>
<dbReference type="PANTHER" id="PTHR11524">
    <property type="entry name" value="60S RIBOSOMAL PROTEIN L7"/>
    <property type="match status" value="1"/>
</dbReference>
<accession>A0A5A7VA58</accession>
<dbReference type="InterPro" id="IPR036919">
    <property type="entry name" value="Ribo_uL30_ferredoxin-like_sf"/>
</dbReference>
<dbReference type="GO" id="GO:0000463">
    <property type="term" value="P:maturation of LSU-rRNA from tricistronic rRNA transcript (SSU-rRNA, 5.8S rRNA, LSU-rRNA)"/>
    <property type="evidence" value="ECO:0007669"/>
    <property type="project" value="TreeGrafter"/>
</dbReference>
<reference evidence="2 3" key="1">
    <citation type="submission" date="2019-08" db="EMBL/GenBank/DDBJ databases">
        <title>Draft genome sequences of two oriental melons (Cucumis melo L. var makuwa).</title>
        <authorList>
            <person name="Kwon S.-Y."/>
        </authorList>
    </citation>
    <scope>NUCLEOTIDE SEQUENCE [LARGE SCALE GENOMIC DNA]</scope>
    <source>
        <strain evidence="3">cv. SW 3</strain>
        <tissue evidence="2">Leaf</tissue>
    </source>
</reference>
<gene>
    <name evidence="2" type="ORF">E6C27_scaffold48727G00010</name>
</gene>
<dbReference type="GO" id="GO:0022625">
    <property type="term" value="C:cytosolic large ribosomal subunit"/>
    <property type="evidence" value="ECO:0007669"/>
    <property type="project" value="TreeGrafter"/>
</dbReference>
<sequence length="111" mass="12530">MNFRYPNLKNVRELVYKKGFAKIDKQRVPLTDNNIIEQALGKHGIVCVEDMVYEIANVGPHFKEVISFLWPFELEKPGGGGCLQGKKSSYKDGGDAGNREDDINDLINEMN</sequence>
<evidence type="ECO:0000256" key="1">
    <source>
        <dbReference type="SAM" id="MobiDB-lite"/>
    </source>
</evidence>
<keyword evidence="2" id="KW-0689">Ribosomal protein</keyword>
<protein>
    <submittedName>
        <fullName evidence="2">60S ribosomal protein L7-1</fullName>
    </submittedName>
</protein>
<keyword evidence="2" id="KW-0687">Ribonucleoprotein</keyword>
<dbReference type="Gene3D" id="3.30.1390.20">
    <property type="entry name" value="Ribosomal protein L30, ferredoxin-like fold domain"/>
    <property type="match status" value="1"/>
</dbReference>
<dbReference type="CDD" id="cd01657">
    <property type="entry name" value="Ribosomal_L7_archeal_euk"/>
    <property type="match status" value="1"/>
</dbReference>
<dbReference type="STRING" id="1194695.A0A5A7VA58"/>
<dbReference type="OrthoDB" id="28644at2759"/>
<dbReference type="InterPro" id="IPR035808">
    <property type="entry name" value="Ribosomal_uL30_euk_arc"/>
</dbReference>
<dbReference type="PANTHER" id="PTHR11524:SF36">
    <property type="entry name" value="LARGE RIBOSOMAL SUBUNIT PROTEIN UL30Z"/>
    <property type="match status" value="1"/>
</dbReference>
<organism evidence="2 3">
    <name type="scientific">Cucumis melo var. makuwa</name>
    <name type="common">Oriental melon</name>
    <dbReference type="NCBI Taxonomy" id="1194695"/>
    <lineage>
        <taxon>Eukaryota</taxon>
        <taxon>Viridiplantae</taxon>
        <taxon>Streptophyta</taxon>
        <taxon>Embryophyta</taxon>
        <taxon>Tracheophyta</taxon>
        <taxon>Spermatophyta</taxon>
        <taxon>Magnoliopsida</taxon>
        <taxon>eudicotyledons</taxon>
        <taxon>Gunneridae</taxon>
        <taxon>Pentapetalae</taxon>
        <taxon>rosids</taxon>
        <taxon>fabids</taxon>
        <taxon>Cucurbitales</taxon>
        <taxon>Cucurbitaceae</taxon>
        <taxon>Benincaseae</taxon>
        <taxon>Cucumis</taxon>
    </lineage>
</organism>
<proteinExistence type="predicted"/>